<organism evidence="7 8">
    <name type="scientific">Acanthochromis polyacanthus</name>
    <name type="common">spiny chromis</name>
    <dbReference type="NCBI Taxonomy" id="80966"/>
    <lineage>
        <taxon>Eukaryota</taxon>
        <taxon>Metazoa</taxon>
        <taxon>Chordata</taxon>
        <taxon>Craniata</taxon>
        <taxon>Vertebrata</taxon>
        <taxon>Euteleostomi</taxon>
        <taxon>Actinopterygii</taxon>
        <taxon>Neopterygii</taxon>
        <taxon>Teleostei</taxon>
        <taxon>Neoteleostei</taxon>
        <taxon>Acanthomorphata</taxon>
        <taxon>Ovalentaria</taxon>
        <taxon>Pomacentridae</taxon>
        <taxon>Acanthochromis</taxon>
    </lineage>
</organism>
<dbReference type="InterPro" id="IPR006612">
    <property type="entry name" value="THAP_Znf"/>
</dbReference>
<dbReference type="GO" id="GO:0008270">
    <property type="term" value="F:zinc ion binding"/>
    <property type="evidence" value="ECO:0007669"/>
    <property type="project" value="UniProtKB-KW"/>
</dbReference>
<dbReference type="Gene3D" id="6.20.210.20">
    <property type="entry name" value="THAP domain"/>
    <property type="match status" value="1"/>
</dbReference>
<dbReference type="SMART" id="SM00980">
    <property type="entry name" value="THAP"/>
    <property type="match status" value="1"/>
</dbReference>
<proteinExistence type="predicted"/>
<keyword evidence="1" id="KW-0479">Metal-binding</keyword>
<dbReference type="Proteomes" id="UP000257200">
    <property type="component" value="Unplaced"/>
</dbReference>
<dbReference type="Pfam" id="PF05485">
    <property type="entry name" value="THAP"/>
    <property type="match status" value="1"/>
</dbReference>
<accession>A0A3Q1FYB5</accession>
<evidence type="ECO:0000256" key="4">
    <source>
        <dbReference type="ARBA" id="ARBA00023125"/>
    </source>
</evidence>
<keyword evidence="4 5" id="KW-0238">DNA-binding</keyword>
<sequence>MKAHCAAFNCTLRRMIDTRKVGITFHRFPKDNGLNRKWEVALRREGFAASVESVLCSKHFKPDEFERAGEICRLRPGAIPSLFNFLAHLRRSRCKLWRVYTPLSVMVLAVGSMNDYKIGARVLSLEKKKRNAQVREKRAKTTIKALLKWCCVENSMNWKL</sequence>
<keyword evidence="3" id="KW-0862">Zinc</keyword>
<dbReference type="InterPro" id="IPR026521">
    <property type="entry name" value="THAP2"/>
</dbReference>
<feature type="domain" description="THAP-type" evidence="6">
    <location>
        <begin position="1"/>
        <end position="83"/>
    </location>
</feature>
<evidence type="ECO:0000256" key="5">
    <source>
        <dbReference type="PROSITE-ProRule" id="PRU00309"/>
    </source>
</evidence>
<dbReference type="SMART" id="SM00692">
    <property type="entry name" value="DM3"/>
    <property type="match status" value="1"/>
</dbReference>
<dbReference type="InterPro" id="IPR038441">
    <property type="entry name" value="THAP_Znf_sf"/>
</dbReference>
<evidence type="ECO:0000259" key="6">
    <source>
        <dbReference type="PROSITE" id="PS50950"/>
    </source>
</evidence>
<dbReference type="PANTHER" id="PTHR47696">
    <property type="entry name" value="THAP DOMAIN-CONTAINING PROTEIN 2"/>
    <property type="match status" value="1"/>
</dbReference>
<dbReference type="GeneTree" id="ENSGT00940000165627"/>
<dbReference type="GO" id="GO:0003677">
    <property type="term" value="F:DNA binding"/>
    <property type="evidence" value="ECO:0007669"/>
    <property type="project" value="UniProtKB-UniRule"/>
</dbReference>
<dbReference type="Ensembl" id="ENSAPOT00000018864.1">
    <property type="protein sequence ID" value="ENSAPOP00000011325.1"/>
    <property type="gene ID" value="ENSAPOG00000013882.1"/>
</dbReference>
<reference evidence="7" key="2">
    <citation type="submission" date="2025-09" db="UniProtKB">
        <authorList>
            <consortium name="Ensembl"/>
        </authorList>
    </citation>
    <scope>IDENTIFICATION</scope>
</reference>
<protein>
    <recommendedName>
        <fullName evidence="6">THAP-type domain-containing protein</fullName>
    </recommendedName>
</protein>
<evidence type="ECO:0000313" key="7">
    <source>
        <dbReference type="Ensembl" id="ENSAPOP00000011325.1"/>
    </source>
</evidence>
<keyword evidence="8" id="KW-1185">Reference proteome</keyword>
<evidence type="ECO:0000256" key="2">
    <source>
        <dbReference type="ARBA" id="ARBA00022771"/>
    </source>
</evidence>
<evidence type="ECO:0000256" key="3">
    <source>
        <dbReference type="ARBA" id="ARBA00022833"/>
    </source>
</evidence>
<keyword evidence="2 5" id="KW-0863">Zinc-finger</keyword>
<dbReference type="InParanoid" id="A0A3Q1FYB5"/>
<dbReference type="SUPFAM" id="SSF57716">
    <property type="entry name" value="Glucocorticoid receptor-like (DNA-binding domain)"/>
    <property type="match status" value="1"/>
</dbReference>
<name>A0A3Q1FYB5_9TELE</name>
<evidence type="ECO:0000256" key="1">
    <source>
        <dbReference type="ARBA" id="ARBA00022723"/>
    </source>
</evidence>
<evidence type="ECO:0000313" key="8">
    <source>
        <dbReference type="Proteomes" id="UP000257200"/>
    </source>
</evidence>
<dbReference type="AlphaFoldDB" id="A0A3Q1FYB5"/>
<dbReference type="PANTHER" id="PTHR47696:SF1">
    <property type="entry name" value="THAP DOMAIN-CONTAINING PROTEIN 2"/>
    <property type="match status" value="1"/>
</dbReference>
<reference evidence="7" key="1">
    <citation type="submission" date="2025-08" db="UniProtKB">
        <authorList>
            <consortium name="Ensembl"/>
        </authorList>
    </citation>
    <scope>IDENTIFICATION</scope>
</reference>
<dbReference type="PROSITE" id="PS50950">
    <property type="entry name" value="ZF_THAP"/>
    <property type="match status" value="1"/>
</dbReference>